<sequence length="81" mass="9348">MTESTTANSTIQPLKISLLYTTRHVQCSTEARSKRHKQSEVGKTRQMLTGIQNKKIEIYQAHLQATKERNLIEKEKEMCAE</sequence>
<accession>A0A5E4QSC7</accession>
<gene>
    <name evidence="1" type="ORF">LSINAPIS_LOCUS11187</name>
</gene>
<keyword evidence="2" id="KW-1185">Reference proteome</keyword>
<reference evidence="1 2" key="1">
    <citation type="submission" date="2017-07" db="EMBL/GenBank/DDBJ databases">
        <authorList>
            <person name="Talla V."/>
            <person name="Backstrom N."/>
        </authorList>
    </citation>
    <scope>NUCLEOTIDE SEQUENCE [LARGE SCALE GENOMIC DNA]</scope>
</reference>
<evidence type="ECO:0000313" key="2">
    <source>
        <dbReference type="Proteomes" id="UP000324832"/>
    </source>
</evidence>
<dbReference type="EMBL" id="FZQP02004823">
    <property type="protein sequence ID" value="VVD00585.1"/>
    <property type="molecule type" value="Genomic_DNA"/>
</dbReference>
<organism evidence="1 2">
    <name type="scientific">Leptidea sinapis</name>
    <dbReference type="NCBI Taxonomy" id="189913"/>
    <lineage>
        <taxon>Eukaryota</taxon>
        <taxon>Metazoa</taxon>
        <taxon>Ecdysozoa</taxon>
        <taxon>Arthropoda</taxon>
        <taxon>Hexapoda</taxon>
        <taxon>Insecta</taxon>
        <taxon>Pterygota</taxon>
        <taxon>Neoptera</taxon>
        <taxon>Endopterygota</taxon>
        <taxon>Lepidoptera</taxon>
        <taxon>Glossata</taxon>
        <taxon>Ditrysia</taxon>
        <taxon>Papilionoidea</taxon>
        <taxon>Pieridae</taxon>
        <taxon>Dismorphiinae</taxon>
        <taxon>Leptidea</taxon>
    </lineage>
</organism>
<dbReference type="Proteomes" id="UP000324832">
    <property type="component" value="Unassembled WGS sequence"/>
</dbReference>
<name>A0A5E4QSC7_9NEOP</name>
<protein>
    <submittedName>
        <fullName evidence="1">Uncharacterized protein</fullName>
    </submittedName>
</protein>
<dbReference type="AlphaFoldDB" id="A0A5E4QSC7"/>
<evidence type="ECO:0000313" key="1">
    <source>
        <dbReference type="EMBL" id="VVD00585.1"/>
    </source>
</evidence>
<proteinExistence type="predicted"/>